<name>A0A3R7D9Q5_9EURY</name>
<evidence type="ECO:0000313" key="5">
    <source>
        <dbReference type="Proteomes" id="UP000283805"/>
    </source>
</evidence>
<keyword evidence="2" id="KW-1133">Transmembrane helix</keyword>
<sequence length="664" mass="70549">MTAITGRRLALVFGVLAFVGAIAISAGVVAVPLDGWVVLVVGLLATGIGIVAVFRRRGVRRQADTPTPEQRTPVPAPGATVSDAIGEFRTMAGEYSTGSRRIASGLRLAAIAALTRFGGYSAEEAADRIDDGSWTDDATAAAFLSEKKDTSASLGDWLPRLLNPGRDTSFQAGVRHAVAAIAAIGYTTEDADTDDDSRSLPAYADERIDRTSGDSRTSARSISGVESTTQRPTNYWTGIGVVALFAVGIGALAESPGVVLAGVVGVGYAGFSRAFEPPELELAIARELSDDDPEPGDEIDVVVTITNESGRFVPDLRLVDGVPPGLAVVDGSNRLGTALRPHESVSLEYTVAVRRGTHEFDPALAIVRDLSRSREREFLVGSETTVVCEPVLRPIEAPVPLRATAASFAGRLTTDEGGAGTTFHSVREYRAGDPLSRVDWNRRAKTGELATLEFHEERAARVVVLIDARKAAFLAPDPDGTHAVDRSVAAAGRIAASLLADGDTVGLAALGPIGREFEAGAPTDGDPCWLAPASGRHHEIHFQDLLATHPQFDSTPPRSESRWLPQLRTIRRRLSAETQIVLLTPLCDTGAVTIARRLESRGHPVTVVSPDPTADRTAGQQLSAVARRIRQFDLQRIGIPVIDWPADETIDDVFARYARAGGRA</sequence>
<feature type="compositionally biased region" description="Basic and acidic residues" evidence="1">
    <location>
        <begin position="204"/>
        <end position="213"/>
    </location>
</feature>
<comment type="caution">
    <text evidence="4">The sequence shown here is derived from an EMBL/GenBank/DDBJ whole genome shotgun (WGS) entry which is preliminary data.</text>
</comment>
<accession>A0A3R7D9Q5</accession>
<keyword evidence="5" id="KW-1185">Reference proteome</keyword>
<reference evidence="4 5" key="1">
    <citation type="submission" date="2018-09" db="EMBL/GenBank/DDBJ databases">
        <title>Genomic Encyclopedia of Archaeal and Bacterial Type Strains, Phase II (KMG-II): from individual species to whole genera.</title>
        <authorList>
            <person name="Goeker M."/>
        </authorList>
    </citation>
    <scope>NUCLEOTIDE SEQUENCE [LARGE SCALE GENOMIC DNA]</scope>
    <source>
        <strain evidence="4 5">DSM 13151</strain>
    </source>
</reference>
<protein>
    <submittedName>
        <fullName evidence="4">Uncharacterized protein (DUF58 family)</fullName>
    </submittedName>
</protein>
<feature type="region of interest" description="Disordered" evidence="1">
    <location>
        <begin position="190"/>
        <end position="225"/>
    </location>
</feature>
<proteinExistence type="predicted"/>
<dbReference type="RefSeq" id="WP_211334038.1">
    <property type="nucleotide sequence ID" value="NZ_RAPO01000002.1"/>
</dbReference>
<dbReference type="EMBL" id="RAPO01000002">
    <property type="protein sequence ID" value="RKD94946.1"/>
    <property type="molecule type" value="Genomic_DNA"/>
</dbReference>
<gene>
    <name evidence="4" type="ORF">ATJ93_1790</name>
</gene>
<feature type="compositionally biased region" description="Polar residues" evidence="1">
    <location>
        <begin position="214"/>
        <end position="225"/>
    </location>
</feature>
<dbReference type="Pfam" id="PF23933">
    <property type="entry name" value="DUF7269"/>
    <property type="match status" value="1"/>
</dbReference>
<feature type="transmembrane region" description="Helical" evidence="2">
    <location>
        <begin position="235"/>
        <end position="253"/>
    </location>
</feature>
<evidence type="ECO:0000256" key="1">
    <source>
        <dbReference type="SAM" id="MobiDB-lite"/>
    </source>
</evidence>
<organism evidence="4 5">
    <name type="scientific">Halopiger aswanensis</name>
    <dbReference type="NCBI Taxonomy" id="148449"/>
    <lineage>
        <taxon>Archaea</taxon>
        <taxon>Methanobacteriati</taxon>
        <taxon>Methanobacteriota</taxon>
        <taxon>Stenosarchaea group</taxon>
        <taxon>Halobacteria</taxon>
        <taxon>Halobacteriales</taxon>
        <taxon>Natrialbaceae</taxon>
        <taxon>Halopiger</taxon>
    </lineage>
</organism>
<dbReference type="InterPro" id="IPR002881">
    <property type="entry name" value="DUF58"/>
</dbReference>
<dbReference type="PANTHER" id="PTHR33608:SF6">
    <property type="entry name" value="BLL2464 PROTEIN"/>
    <property type="match status" value="1"/>
</dbReference>
<keyword evidence="2" id="KW-0472">Membrane</keyword>
<evidence type="ECO:0000313" key="4">
    <source>
        <dbReference type="EMBL" id="RKD94946.1"/>
    </source>
</evidence>
<dbReference type="AlphaFoldDB" id="A0A3R7D9Q5"/>
<evidence type="ECO:0000256" key="2">
    <source>
        <dbReference type="SAM" id="Phobius"/>
    </source>
</evidence>
<dbReference type="InterPro" id="IPR055693">
    <property type="entry name" value="DUF7269"/>
</dbReference>
<feature type="transmembrane region" description="Helical" evidence="2">
    <location>
        <begin position="35"/>
        <end position="54"/>
    </location>
</feature>
<dbReference type="Pfam" id="PF01882">
    <property type="entry name" value="DUF58"/>
    <property type="match status" value="1"/>
</dbReference>
<evidence type="ECO:0000259" key="3">
    <source>
        <dbReference type="Pfam" id="PF01882"/>
    </source>
</evidence>
<feature type="domain" description="DUF58" evidence="3">
    <location>
        <begin position="425"/>
        <end position="511"/>
    </location>
</feature>
<dbReference type="PANTHER" id="PTHR33608">
    <property type="entry name" value="BLL2464 PROTEIN"/>
    <property type="match status" value="1"/>
</dbReference>
<dbReference type="OrthoDB" id="31512at2157"/>
<keyword evidence="2" id="KW-0812">Transmembrane</keyword>
<dbReference type="Proteomes" id="UP000283805">
    <property type="component" value="Unassembled WGS sequence"/>
</dbReference>